<dbReference type="Gene3D" id="2.60.40.1120">
    <property type="entry name" value="Carboxypeptidase-like, regulatory domain"/>
    <property type="match status" value="1"/>
</dbReference>
<protein>
    <submittedName>
        <fullName evidence="8">TonB-dependent receptor SusC</fullName>
    </submittedName>
</protein>
<dbReference type="InterPro" id="IPR008969">
    <property type="entry name" value="CarboxyPept-like_regulatory"/>
</dbReference>
<evidence type="ECO:0000313" key="8">
    <source>
        <dbReference type="EMBL" id="KAA6338809.1"/>
    </source>
</evidence>
<dbReference type="InterPro" id="IPR036942">
    <property type="entry name" value="Beta-barrel_TonB_sf"/>
</dbReference>
<keyword evidence="8" id="KW-0675">Receptor</keyword>
<keyword evidence="5" id="KW-0472">Membrane</keyword>
<accession>A0A5J4RYF0</accession>
<evidence type="ECO:0000256" key="6">
    <source>
        <dbReference type="ARBA" id="ARBA00023237"/>
    </source>
</evidence>
<evidence type="ECO:0000256" key="4">
    <source>
        <dbReference type="ARBA" id="ARBA00022729"/>
    </source>
</evidence>
<dbReference type="PROSITE" id="PS52016">
    <property type="entry name" value="TONB_DEPENDENT_REC_3"/>
    <property type="match status" value="1"/>
</dbReference>
<dbReference type="Pfam" id="PF07715">
    <property type="entry name" value="Plug"/>
    <property type="match status" value="1"/>
</dbReference>
<reference evidence="8" key="1">
    <citation type="submission" date="2019-03" db="EMBL/GenBank/DDBJ databases">
        <title>Single cell metagenomics reveals metabolic interactions within the superorganism composed of flagellate Streblomastix strix and complex community of Bacteroidetes bacteria on its surface.</title>
        <authorList>
            <person name="Treitli S.C."/>
            <person name="Kolisko M."/>
            <person name="Husnik F."/>
            <person name="Keeling P."/>
            <person name="Hampl V."/>
        </authorList>
    </citation>
    <scope>NUCLEOTIDE SEQUENCE</scope>
    <source>
        <strain evidence="8">STM</strain>
    </source>
</reference>
<evidence type="ECO:0000259" key="7">
    <source>
        <dbReference type="Pfam" id="PF07715"/>
    </source>
</evidence>
<evidence type="ECO:0000256" key="2">
    <source>
        <dbReference type="ARBA" id="ARBA00022448"/>
    </source>
</evidence>
<dbReference type="GO" id="GO:0009279">
    <property type="term" value="C:cell outer membrane"/>
    <property type="evidence" value="ECO:0007669"/>
    <property type="project" value="UniProtKB-SubCell"/>
</dbReference>
<name>A0A5J4RYF0_9ZZZZ</name>
<evidence type="ECO:0000256" key="3">
    <source>
        <dbReference type="ARBA" id="ARBA00022692"/>
    </source>
</evidence>
<keyword evidence="4" id="KW-0732">Signal</keyword>
<dbReference type="NCBIfam" id="TIGR04056">
    <property type="entry name" value="OMP_RagA_SusC"/>
    <property type="match status" value="1"/>
</dbReference>
<keyword evidence="3" id="KW-0812">Transmembrane</keyword>
<dbReference type="Gene3D" id="2.170.130.10">
    <property type="entry name" value="TonB-dependent receptor, plug domain"/>
    <property type="match status" value="1"/>
</dbReference>
<keyword evidence="2" id="KW-0813">Transport</keyword>
<dbReference type="InterPro" id="IPR023997">
    <property type="entry name" value="TonB-dep_OMP_SusC/RagA_CS"/>
</dbReference>
<dbReference type="SUPFAM" id="SSF56935">
    <property type="entry name" value="Porins"/>
    <property type="match status" value="1"/>
</dbReference>
<dbReference type="PANTHER" id="PTHR30069">
    <property type="entry name" value="TONB-DEPENDENT OUTER MEMBRANE RECEPTOR"/>
    <property type="match status" value="1"/>
</dbReference>
<dbReference type="SUPFAM" id="SSF49464">
    <property type="entry name" value="Carboxypeptidase regulatory domain-like"/>
    <property type="match status" value="1"/>
</dbReference>
<dbReference type="EMBL" id="SNRY01000586">
    <property type="protein sequence ID" value="KAA6338809.1"/>
    <property type="molecule type" value="Genomic_DNA"/>
</dbReference>
<dbReference type="GO" id="GO:0044718">
    <property type="term" value="P:siderophore transmembrane transport"/>
    <property type="evidence" value="ECO:0007669"/>
    <property type="project" value="TreeGrafter"/>
</dbReference>
<dbReference type="NCBIfam" id="TIGR04057">
    <property type="entry name" value="SusC_RagA_signa"/>
    <property type="match status" value="1"/>
</dbReference>
<organism evidence="8">
    <name type="scientific">termite gut metagenome</name>
    <dbReference type="NCBI Taxonomy" id="433724"/>
    <lineage>
        <taxon>unclassified sequences</taxon>
        <taxon>metagenomes</taxon>
        <taxon>organismal metagenomes</taxon>
    </lineage>
</organism>
<dbReference type="InterPro" id="IPR039426">
    <property type="entry name" value="TonB-dep_rcpt-like"/>
</dbReference>
<feature type="domain" description="TonB-dependent receptor plug" evidence="7">
    <location>
        <begin position="131"/>
        <end position="238"/>
    </location>
</feature>
<dbReference type="Gene3D" id="2.40.170.20">
    <property type="entry name" value="TonB-dependent receptor, beta-barrel domain"/>
    <property type="match status" value="1"/>
</dbReference>
<dbReference type="GO" id="GO:0015344">
    <property type="term" value="F:siderophore uptake transmembrane transporter activity"/>
    <property type="evidence" value="ECO:0007669"/>
    <property type="project" value="TreeGrafter"/>
</dbReference>
<comment type="caution">
    <text evidence="8">The sequence shown here is derived from an EMBL/GenBank/DDBJ whole genome shotgun (WGS) entry which is preliminary data.</text>
</comment>
<evidence type="ECO:0000256" key="1">
    <source>
        <dbReference type="ARBA" id="ARBA00004571"/>
    </source>
</evidence>
<dbReference type="AlphaFoldDB" id="A0A5J4RYF0"/>
<dbReference type="Pfam" id="PF13715">
    <property type="entry name" value="CarbopepD_reg_2"/>
    <property type="match status" value="1"/>
</dbReference>
<proteinExistence type="predicted"/>
<dbReference type="InterPro" id="IPR023996">
    <property type="entry name" value="TonB-dep_OMP_SusC/RagA"/>
</dbReference>
<dbReference type="InterPro" id="IPR037066">
    <property type="entry name" value="Plug_dom_sf"/>
</dbReference>
<dbReference type="InterPro" id="IPR012910">
    <property type="entry name" value="Plug_dom"/>
</dbReference>
<evidence type="ECO:0000256" key="5">
    <source>
        <dbReference type="ARBA" id="ARBA00023136"/>
    </source>
</evidence>
<keyword evidence="6" id="KW-0998">Cell outer membrane</keyword>
<comment type="subcellular location">
    <subcellularLocation>
        <location evidence="1">Cell outer membrane</location>
        <topology evidence="1">Multi-pass membrane protein</topology>
    </subcellularLocation>
</comment>
<dbReference type="PANTHER" id="PTHR30069:SF29">
    <property type="entry name" value="HEMOGLOBIN AND HEMOGLOBIN-HAPTOGLOBIN-BINDING PROTEIN 1-RELATED"/>
    <property type="match status" value="1"/>
</dbReference>
<sequence length="1075" mass="118971">MTNLSFFFRNHKRFLGVSLVFFILILGESNLTLAQTNRQIAGIVISSEDNEPIIGASIVATGTQIGTVTDINGKFILSNIPSNVSSLMVSFLGFKTQTVSVRSGEQVRIVLESEVALLDEIIVVAYGTSTKQSFTGSASVIKSDAINKIQSPSVTNSLEGRTAGVQITSSTGQPGENPRVRIRGVGSINAGKDPLYIVDGATYDSPISTLNSADVESITVLKDAAANSLYGARGANGVILITTKRGSSNKQIVTLDAKWGTNSRAIPEYDLITNRATYYEQTWKGQFNKLYDNYTSRETNKLSAAEATAQAKEDIAGNGANSLSKILGGYNSYNVPWANLIDENGRLSSNAQLLYTDDWSDALFRNSLRQEYNVGISGGDARQSYYVGLGYLNDKSYAKASGFDRYSGRIRFDKELTKHLKGGVNLSYAHTIQDFPTTSGGSYVNYFQWVRQIGPIYPVFLRDPKTGDIVKDKNGKNIYDYGDSAEYGYSRPYGANINPAGVLDNNIDKNTSDNIVGAIFLEAQLYKGLSVKGTFDVNTTLRNNVSLTTPLYGDAKSANGYVQQERERFFSYTGSVFLTYKKNFEKLGIDFIGGTENYQKEYSYLYGFKSNLAVSDEPEFNNAVIFRELSSFTQKYSVTGYLTRLNLTYDDKYYLSASLRRDGSSRFHPDNRWGNFGSVGASWRISKESFLENATFITDLKVKGSIGSQGNDNLLYSGGSINYIPYLDHYDVSNNNDNVSVKQVYVGNKDISWEKSLNANVGIEAQLFDRWNVNVEYFIKKTSDMLFYKPLALSTGVASIPVNLGGIRNTGIEFETDIDIIRNHPFTWNIGLNSSYIKNTILTLPEENREKGIYSSGYTKLVEGGSIYDIYLPDFAGVNENGKNTWYIYNEDGSVKEATTTYTNAYTDVSRRKQGSAIPDLSGGFSTNFTYKRFDLSAVFSYQLGGKVYDAVYAATMQMNETGRGMHADLLKAWTPENTNTTVPRLVLNYVDANRASNLYLTDASYLNIRNISIGYTIPQSALKALGKVRIYAIGDNLALFSKRKGLDPRQYDYGTSGYNYSPLRTVSFGFNVTL</sequence>
<gene>
    <name evidence="8" type="ORF">EZS27_013212</name>
</gene>